<dbReference type="WBParaSite" id="ACAC_0000640701-mRNA-1">
    <property type="protein sequence ID" value="ACAC_0000640701-mRNA-1"/>
    <property type="gene ID" value="ACAC_0000640701"/>
</dbReference>
<accession>A0A0K0D8L2</accession>
<evidence type="ECO:0000313" key="1">
    <source>
        <dbReference type="Proteomes" id="UP000035642"/>
    </source>
</evidence>
<organism evidence="1 2">
    <name type="scientific">Angiostrongylus cantonensis</name>
    <name type="common">Rat lungworm</name>
    <dbReference type="NCBI Taxonomy" id="6313"/>
    <lineage>
        <taxon>Eukaryota</taxon>
        <taxon>Metazoa</taxon>
        <taxon>Ecdysozoa</taxon>
        <taxon>Nematoda</taxon>
        <taxon>Chromadorea</taxon>
        <taxon>Rhabditida</taxon>
        <taxon>Rhabditina</taxon>
        <taxon>Rhabditomorpha</taxon>
        <taxon>Strongyloidea</taxon>
        <taxon>Metastrongylidae</taxon>
        <taxon>Angiostrongylus</taxon>
    </lineage>
</organism>
<sequence>MAPISWRLIIRSRQCSGSDAVLHVQVLFRHRLWLTKSSIPLWFRSSYHICLGIETSYPNASRGIVSTSIRAKVASETTQRSQNHRVYLDIFKIEFQTIVQLSQRKMQRQKEKMLLDGFVTTQEVLSQRNPDTTAKHGILSVTTV</sequence>
<evidence type="ECO:0000313" key="2">
    <source>
        <dbReference type="WBParaSite" id="ACAC_0000640701-mRNA-1"/>
    </source>
</evidence>
<reference evidence="1" key="1">
    <citation type="submission" date="2012-09" db="EMBL/GenBank/DDBJ databases">
        <authorList>
            <person name="Martin A.A."/>
        </authorList>
    </citation>
    <scope>NUCLEOTIDE SEQUENCE</scope>
</reference>
<reference evidence="2" key="2">
    <citation type="submission" date="2017-02" db="UniProtKB">
        <authorList>
            <consortium name="WormBaseParasite"/>
        </authorList>
    </citation>
    <scope>IDENTIFICATION</scope>
</reference>
<dbReference type="AlphaFoldDB" id="A0A0K0D8L2"/>
<keyword evidence="1" id="KW-1185">Reference proteome</keyword>
<name>A0A0K0D8L2_ANGCA</name>
<dbReference type="Proteomes" id="UP000035642">
    <property type="component" value="Unassembled WGS sequence"/>
</dbReference>
<protein>
    <submittedName>
        <fullName evidence="2">Uncharacterized protein</fullName>
    </submittedName>
</protein>
<proteinExistence type="predicted"/>